<proteinExistence type="predicted"/>
<organism evidence="2 3">
    <name type="scientific">Staphylococcus hominis</name>
    <dbReference type="NCBI Taxonomy" id="1290"/>
    <lineage>
        <taxon>Bacteria</taxon>
        <taxon>Bacillati</taxon>
        <taxon>Bacillota</taxon>
        <taxon>Bacilli</taxon>
        <taxon>Bacillales</taxon>
        <taxon>Staphylococcaceae</taxon>
        <taxon>Staphylococcus</taxon>
    </lineage>
</organism>
<dbReference type="SUPFAM" id="SSF46955">
    <property type="entry name" value="Putative DNA-binding domain"/>
    <property type="match status" value="1"/>
</dbReference>
<evidence type="ECO:0000313" key="3">
    <source>
        <dbReference type="Proteomes" id="UP000665944"/>
    </source>
</evidence>
<sequence>MTVKTYTVSDIAQDLGVTERTIREYIKSGKIKAVKVGNKYIISEDNYRDFVNGK</sequence>
<dbReference type="InterPro" id="IPR041657">
    <property type="entry name" value="HTH_17"/>
</dbReference>
<comment type="caution">
    <text evidence="2">The sequence shown here is derived from an EMBL/GenBank/DDBJ whole genome shotgun (WGS) entry which is preliminary data.</text>
</comment>
<dbReference type="Pfam" id="PF12728">
    <property type="entry name" value="HTH_17"/>
    <property type="match status" value="1"/>
</dbReference>
<dbReference type="InterPro" id="IPR010093">
    <property type="entry name" value="SinI_DNA-bd"/>
</dbReference>
<reference evidence="2 3" key="1">
    <citation type="submission" date="2022-06" db="EMBL/GenBank/DDBJ databases">
        <title>Staphylococcus hominis ShoR14 genome sequence.</title>
        <authorList>
            <person name="Yeo C.C."/>
            <person name="Chew C.H."/>
            <person name="Che Hamzah A.M."/>
            <person name="Al-Trad E.I."/>
        </authorList>
    </citation>
    <scope>NUCLEOTIDE SEQUENCE [LARGE SCALE GENOMIC DNA]</scope>
    <source>
        <strain evidence="2 3">ShoR14</strain>
    </source>
</reference>
<protein>
    <submittedName>
        <fullName evidence="2">Helix-turn-helix domain-containing protein</fullName>
    </submittedName>
</protein>
<dbReference type="AlphaFoldDB" id="A0A8X8GTF2"/>
<evidence type="ECO:0000259" key="1">
    <source>
        <dbReference type="Pfam" id="PF12728"/>
    </source>
</evidence>
<accession>A0A8X8GTF2</accession>
<gene>
    <name evidence="2" type="ORF">J7T32_011550</name>
</gene>
<dbReference type="NCBIfam" id="TIGR01764">
    <property type="entry name" value="excise"/>
    <property type="match status" value="1"/>
</dbReference>
<keyword evidence="3" id="KW-1185">Reference proteome</keyword>
<dbReference type="InterPro" id="IPR009061">
    <property type="entry name" value="DNA-bd_dom_put_sf"/>
</dbReference>
<evidence type="ECO:0000313" key="2">
    <source>
        <dbReference type="EMBL" id="MCM5673359.1"/>
    </source>
</evidence>
<feature type="domain" description="Helix-turn-helix" evidence="1">
    <location>
        <begin position="6"/>
        <end position="45"/>
    </location>
</feature>
<dbReference type="EMBL" id="JAGHKT020000031">
    <property type="protein sequence ID" value="MCM5673359.1"/>
    <property type="molecule type" value="Genomic_DNA"/>
</dbReference>
<dbReference type="Proteomes" id="UP000665944">
    <property type="component" value="Unassembled WGS sequence"/>
</dbReference>
<dbReference type="GO" id="GO:0003677">
    <property type="term" value="F:DNA binding"/>
    <property type="evidence" value="ECO:0007669"/>
    <property type="project" value="InterPro"/>
</dbReference>
<dbReference type="Gene3D" id="1.10.1660.10">
    <property type="match status" value="1"/>
</dbReference>
<name>A0A8X8GTF2_STAHO</name>
<dbReference type="RefSeq" id="WP_081365139.1">
    <property type="nucleotide sequence ID" value="NZ_JAGHKT020000031.1"/>
</dbReference>